<evidence type="ECO:0000313" key="4">
    <source>
        <dbReference type="Proteomes" id="UP000594263"/>
    </source>
</evidence>
<reference evidence="3" key="1">
    <citation type="submission" date="2021-01" db="UniProtKB">
        <authorList>
            <consortium name="EnsemblPlants"/>
        </authorList>
    </citation>
    <scope>IDENTIFICATION</scope>
</reference>
<evidence type="ECO:0000256" key="1">
    <source>
        <dbReference type="ARBA" id="ARBA00009740"/>
    </source>
</evidence>
<feature type="compositionally biased region" description="Basic and acidic residues" evidence="2">
    <location>
        <begin position="14"/>
        <end position="23"/>
    </location>
</feature>
<sequence>MVWFGDSHFTDRKPSIMASKDHPGLMPTKEAPAPGEPMSLHQHLIDSGAQLLQSLDPVKQMQQHVCTFATYSHDMTRQIETHHYITRPNEDFLQCAVYDSDEADARLLGVEYIVSDKIFETLEPEEQKLWHSHTYEIKAGLWVNPGVPEMVLMPELNTLAKSYGKFWCTWQVDRGDMLPMGPPALMMSLQDHELGQVQRNLIENRDNKYNLSRDALTQTRNEIQGPQGGVNRNADYWTKTGKGFVLEVEQAEIKAVAPFP</sequence>
<dbReference type="PANTHER" id="PTHR31360">
    <property type="match status" value="1"/>
</dbReference>
<evidence type="ECO:0000313" key="3">
    <source>
        <dbReference type="EnsemblPlants" id="Kaladp0053s0087.1.v1.1"/>
    </source>
</evidence>
<feature type="region of interest" description="Disordered" evidence="2">
    <location>
        <begin position="14"/>
        <end position="37"/>
    </location>
</feature>
<dbReference type="InterPro" id="IPR010686">
    <property type="entry name" value="OBAP-like"/>
</dbReference>
<name>A0A7N0U2P4_KALFE</name>
<proteinExistence type="inferred from homology"/>
<dbReference type="OMA" id="DVENTEM"/>
<keyword evidence="4" id="KW-1185">Reference proteome</keyword>
<protein>
    <submittedName>
        <fullName evidence="3">Uncharacterized protein</fullName>
    </submittedName>
</protein>
<accession>A0A7N0U2P4</accession>
<organism evidence="3 4">
    <name type="scientific">Kalanchoe fedtschenkoi</name>
    <name type="common">Lavender scallops</name>
    <name type="synonym">South American air plant</name>
    <dbReference type="NCBI Taxonomy" id="63787"/>
    <lineage>
        <taxon>Eukaryota</taxon>
        <taxon>Viridiplantae</taxon>
        <taxon>Streptophyta</taxon>
        <taxon>Embryophyta</taxon>
        <taxon>Tracheophyta</taxon>
        <taxon>Spermatophyta</taxon>
        <taxon>Magnoliopsida</taxon>
        <taxon>eudicotyledons</taxon>
        <taxon>Gunneridae</taxon>
        <taxon>Pentapetalae</taxon>
        <taxon>Saxifragales</taxon>
        <taxon>Crassulaceae</taxon>
        <taxon>Kalanchoe</taxon>
    </lineage>
</organism>
<dbReference type="Pfam" id="PF06884">
    <property type="entry name" value="DUF1264"/>
    <property type="match status" value="1"/>
</dbReference>
<dbReference type="Proteomes" id="UP000594263">
    <property type="component" value="Unplaced"/>
</dbReference>
<dbReference type="Gramene" id="Kaladp0053s0087.1.v1.1">
    <property type="protein sequence ID" value="Kaladp0053s0087.1.v1.1"/>
    <property type="gene ID" value="Kaladp0053s0087.v1.1"/>
</dbReference>
<evidence type="ECO:0000256" key="2">
    <source>
        <dbReference type="SAM" id="MobiDB-lite"/>
    </source>
</evidence>
<dbReference type="PANTHER" id="PTHR31360:SF1">
    <property type="entry name" value="OIL BODY-ASSOCIATED PROTEIN 2A"/>
    <property type="match status" value="1"/>
</dbReference>
<comment type="similarity">
    <text evidence="1">Belongs to the OBAP family.</text>
</comment>
<dbReference type="AlphaFoldDB" id="A0A7N0U2P4"/>
<dbReference type="EnsemblPlants" id="Kaladp0053s0087.1.v1.1">
    <property type="protein sequence ID" value="Kaladp0053s0087.1.v1.1"/>
    <property type="gene ID" value="Kaladp0053s0087.v1.1"/>
</dbReference>